<dbReference type="InterPro" id="IPR029058">
    <property type="entry name" value="AB_hydrolase_fold"/>
</dbReference>
<evidence type="ECO:0000313" key="1">
    <source>
        <dbReference type="EMBL" id="KIY46427.1"/>
    </source>
</evidence>
<reference evidence="1 2" key="1">
    <citation type="journal article" date="2015" name="Fungal Genet. Biol.">
        <title>Evolution of novel wood decay mechanisms in Agaricales revealed by the genome sequences of Fistulina hepatica and Cylindrobasidium torrendii.</title>
        <authorList>
            <person name="Floudas D."/>
            <person name="Held B.W."/>
            <person name="Riley R."/>
            <person name="Nagy L.G."/>
            <person name="Koehler G."/>
            <person name="Ransdell A.S."/>
            <person name="Younus H."/>
            <person name="Chow J."/>
            <person name="Chiniquy J."/>
            <person name="Lipzen A."/>
            <person name="Tritt A."/>
            <person name="Sun H."/>
            <person name="Haridas S."/>
            <person name="LaButti K."/>
            <person name="Ohm R.A."/>
            <person name="Kues U."/>
            <person name="Blanchette R.A."/>
            <person name="Grigoriev I.V."/>
            <person name="Minto R.E."/>
            <person name="Hibbett D.S."/>
        </authorList>
    </citation>
    <scope>NUCLEOTIDE SEQUENCE [LARGE SCALE GENOMIC DNA]</scope>
    <source>
        <strain evidence="1 2">ATCC 64428</strain>
    </source>
</reference>
<name>A0A0D7A5Z5_9AGAR</name>
<proteinExistence type="predicted"/>
<accession>A0A0D7A5Z5</accession>
<keyword evidence="2" id="KW-1185">Reference proteome</keyword>
<sequence length="162" mass="18081">MPALKIPLTVDSSDKLTGKHWLALPTSERVTVTNKHRKVVGGRVHNGIHVFLNVPYAKDMPRWINVKVLPADYIYPSREYTNDGKYCAQPCWSADDQMLQCIKLGLGEPTDCPFFANISVLPCYHMNAPASSHPLLLVKVFVHDGFLQFGAVSGLLDSWSPF</sequence>
<dbReference type="EMBL" id="KN882033">
    <property type="protein sequence ID" value="KIY46427.1"/>
    <property type="molecule type" value="Genomic_DNA"/>
</dbReference>
<protein>
    <submittedName>
        <fullName evidence="1">Uncharacterized protein</fullName>
    </submittedName>
</protein>
<evidence type="ECO:0000313" key="2">
    <source>
        <dbReference type="Proteomes" id="UP000054144"/>
    </source>
</evidence>
<dbReference type="AlphaFoldDB" id="A0A0D7A5Z5"/>
<organism evidence="1 2">
    <name type="scientific">Fistulina hepatica ATCC 64428</name>
    <dbReference type="NCBI Taxonomy" id="1128425"/>
    <lineage>
        <taxon>Eukaryota</taxon>
        <taxon>Fungi</taxon>
        <taxon>Dikarya</taxon>
        <taxon>Basidiomycota</taxon>
        <taxon>Agaricomycotina</taxon>
        <taxon>Agaricomycetes</taxon>
        <taxon>Agaricomycetidae</taxon>
        <taxon>Agaricales</taxon>
        <taxon>Fistulinaceae</taxon>
        <taxon>Fistulina</taxon>
    </lineage>
</organism>
<dbReference type="Proteomes" id="UP000054144">
    <property type="component" value="Unassembled WGS sequence"/>
</dbReference>
<gene>
    <name evidence="1" type="ORF">FISHEDRAFT_60391</name>
</gene>
<dbReference type="Gene3D" id="3.40.50.1820">
    <property type="entry name" value="alpha/beta hydrolase"/>
    <property type="match status" value="1"/>
</dbReference>